<dbReference type="Proteomes" id="UP000256542">
    <property type="component" value="Unassembled WGS sequence"/>
</dbReference>
<feature type="transmembrane region" description="Helical" evidence="1">
    <location>
        <begin position="57"/>
        <end position="77"/>
    </location>
</feature>
<dbReference type="RefSeq" id="WP_220342804.1">
    <property type="nucleotide sequence ID" value="NZ_QUNG01000002.1"/>
</dbReference>
<sequence length="98" mass="10276">MNTNHLTSEQAPETFDQHLKTSNLWRLVLAQALSGANNVVLYATGAIVGSMLSPSPLLATLPITIFVLGMAVCILPVGELARRRGRQAAFMVGTGAGG</sequence>
<proteinExistence type="predicted"/>
<dbReference type="PANTHER" id="PTHR23534">
    <property type="entry name" value="MFS PERMEASE"/>
    <property type="match status" value="1"/>
</dbReference>
<dbReference type="Gene3D" id="1.20.1250.20">
    <property type="entry name" value="MFS general substrate transporter like domains"/>
    <property type="match status" value="1"/>
</dbReference>
<feature type="transmembrane region" description="Helical" evidence="1">
    <location>
        <begin position="27"/>
        <end position="51"/>
    </location>
</feature>
<evidence type="ECO:0000256" key="1">
    <source>
        <dbReference type="SAM" id="Phobius"/>
    </source>
</evidence>
<keyword evidence="1" id="KW-0812">Transmembrane</keyword>
<dbReference type="SUPFAM" id="SSF103473">
    <property type="entry name" value="MFS general substrate transporter"/>
    <property type="match status" value="1"/>
</dbReference>
<dbReference type="EMBL" id="QUNG01000002">
    <property type="protein sequence ID" value="REG85632.1"/>
    <property type="molecule type" value="Genomic_DNA"/>
</dbReference>
<name>A0A3E0DU17_9GAMM</name>
<reference evidence="2 3" key="1">
    <citation type="submission" date="2018-08" db="EMBL/GenBank/DDBJ databases">
        <title>Genomic Encyclopedia of Type Strains, Phase III (KMG-III): the genomes of soil and plant-associated and newly described type strains.</title>
        <authorList>
            <person name="Whitman W."/>
        </authorList>
    </citation>
    <scope>NUCLEOTIDE SEQUENCE [LARGE SCALE GENOMIC DNA]</scope>
    <source>
        <strain evidence="2 3">CECT 7375</strain>
    </source>
</reference>
<evidence type="ECO:0000313" key="2">
    <source>
        <dbReference type="EMBL" id="REG85632.1"/>
    </source>
</evidence>
<evidence type="ECO:0000313" key="3">
    <source>
        <dbReference type="Proteomes" id="UP000256542"/>
    </source>
</evidence>
<keyword evidence="3" id="KW-1185">Reference proteome</keyword>
<dbReference type="InterPro" id="IPR036259">
    <property type="entry name" value="MFS_trans_sf"/>
</dbReference>
<dbReference type="PANTHER" id="PTHR23534:SF1">
    <property type="entry name" value="MAJOR FACILITATOR SUPERFAMILY PROTEIN"/>
    <property type="match status" value="1"/>
</dbReference>
<dbReference type="AlphaFoldDB" id="A0A3E0DU17"/>
<organism evidence="2 3">
    <name type="scientific">Marinomonas pollencensis</name>
    <dbReference type="NCBI Taxonomy" id="491954"/>
    <lineage>
        <taxon>Bacteria</taxon>
        <taxon>Pseudomonadati</taxon>
        <taxon>Pseudomonadota</taxon>
        <taxon>Gammaproteobacteria</taxon>
        <taxon>Oceanospirillales</taxon>
        <taxon>Oceanospirillaceae</taxon>
        <taxon>Marinomonas</taxon>
    </lineage>
</organism>
<evidence type="ECO:0008006" key="4">
    <source>
        <dbReference type="Google" id="ProtNLM"/>
    </source>
</evidence>
<keyword evidence="1" id="KW-1133">Transmembrane helix</keyword>
<gene>
    <name evidence="2" type="ORF">DFP81_102165</name>
</gene>
<comment type="caution">
    <text evidence="2">The sequence shown here is derived from an EMBL/GenBank/DDBJ whole genome shotgun (WGS) entry which is preliminary data.</text>
</comment>
<keyword evidence="1" id="KW-0472">Membrane</keyword>
<protein>
    <recommendedName>
        <fullName evidence="4">MFS transporter</fullName>
    </recommendedName>
</protein>
<accession>A0A3E0DU17</accession>